<evidence type="ECO:0000313" key="2">
    <source>
        <dbReference type="Proteomes" id="UP000661507"/>
    </source>
</evidence>
<protein>
    <submittedName>
        <fullName evidence="1">Uncharacterized protein</fullName>
    </submittedName>
</protein>
<dbReference type="AlphaFoldDB" id="A0A917KM19"/>
<gene>
    <name evidence="1" type="ORF">GCM10011320_29180</name>
</gene>
<dbReference type="Proteomes" id="UP000661507">
    <property type="component" value="Unassembled WGS sequence"/>
</dbReference>
<keyword evidence="2" id="KW-1185">Reference proteome</keyword>
<sequence>MWLFSSHEALAQPRRTLLDAGAAGRVAAVPQGMGEELRLTRNGRTLWKARTQRFTPFRDGAPVPIGDDATAIGIIGWTGGAYCCWTLHLFRQGSAGLAHIASLPLGKRDPDEIRLAPPDGPAIQIADAGFDFWEAPISRAADLHPTIPFRWSGRALEPDIAAMRRPVAAALGTACIEMAAPEGFPPPEQRVTTYADPDTAIAALRAQDWRSPGGRHPGVEAARLATCMIYAGHAAEAQRLQRAAWPAGVPGLAETERQIAARIACSPFAAAVRAANAPGAPLLGGRCQPQGPDQVAVFSLGWR</sequence>
<comment type="caution">
    <text evidence="1">The sequence shown here is derived from an EMBL/GenBank/DDBJ whole genome shotgun (WGS) entry which is preliminary data.</text>
</comment>
<organism evidence="1 2">
    <name type="scientific">Neoroseomonas lacus</name>
    <dbReference type="NCBI Taxonomy" id="287609"/>
    <lineage>
        <taxon>Bacteria</taxon>
        <taxon>Pseudomonadati</taxon>
        <taxon>Pseudomonadota</taxon>
        <taxon>Alphaproteobacteria</taxon>
        <taxon>Acetobacterales</taxon>
        <taxon>Acetobacteraceae</taxon>
        <taxon>Neoroseomonas</taxon>
    </lineage>
</organism>
<accession>A0A917KM19</accession>
<evidence type="ECO:0000313" key="1">
    <source>
        <dbReference type="EMBL" id="GGJ20056.1"/>
    </source>
</evidence>
<dbReference type="EMBL" id="BMKW01000007">
    <property type="protein sequence ID" value="GGJ20056.1"/>
    <property type="molecule type" value="Genomic_DNA"/>
</dbReference>
<reference evidence="1" key="1">
    <citation type="journal article" date="2014" name="Int. J. Syst. Evol. Microbiol.">
        <title>Complete genome sequence of Corynebacterium casei LMG S-19264T (=DSM 44701T), isolated from a smear-ripened cheese.</title>
        <authorList>
            <consortium name="US DOE Joint Genome Institute (JGI-PGF)"/>
            <person name="Walter F."/>
            <person name="Albersmeier A."/>
            <person name="Kalinowski J."/>
            <person name="Ruckert C."/>
        </authorList>
    </citation>
    <scope>NUCLEOTIDE SEQUENCE</scope>
    <source>
        <strain evidence="1">CGMCC 1.3617</strain>
    </source>
</reference>
<name>A0A917KM19_9PROT</name>
<proteinExistence type="predicted"/>
<reference evidence="1" key="2">
    <citation type="submission" date="2020-09" db="EMBL/GenBank/DDBJ databases">
        <authorList>
            <person name="Sun Q."/>
            <person name="Zhou Y."/>
        </authorList>
    </citation>
    <scope>NUCLEOTIDE SEQUENCE</scope>
    <source>
        <strain evidence="1">CGMCC 1.3617</strain>
    </source>
</reference>